<proteinExistence type="predicted"/>
<evidence type="ECO:0000256" key="1">
    <source>
        <dbReference type="SAM" id="MobiDB-lite"/>
    </source>
</evidence>
<dbReference type="EMBL" id="MLJW01000007">
    <property type="protein sequence ID" value="OIR16316.1"/>
    <property type="molecule type" value="Genomic_DNA"/>
</dbReference>
<sequence length="55" mass="5989">MASQIRKHGGVRMRLRNPDSENSKLRPPPQVCNLNLECPSGSSELVFAKPLGSQG</sequence>
<feature type="compositionally biased region" description="Basic residues" evidence="1">
    <location>
        <begin position="1"/>
        <end position="15"/>
    </location>
</feature>
<protein>
    <submittedName>
        <fullName evidence="2">Uncharacterized protein</fullName>
    </submittedName>
</protein>
<evidence type="ECO:0000313" key="2">
    <source>
        <dbReference type="EMBL" id="OIR16316.1"/>
    </source>
</evidence>
<name>A0A1J5TRI4_9ZZZZ</name>
<dbReference type="AlphaFoldDB" id="A0A1J5TRI4"/>
<organism evidence="2">
    <name type="scientific">mine drainage metagenome</name>
    <dbReference type="NCBI Taxonomy" id="410659"/>
    <lineage>
        <taxon>unclassified sequences</taxon>
        <taxon>metagenomes</taxon>
        <taxon>ecological metagenomes</taxon>
    </lineage>
</organism>
<gene>
    <name evidence="2" type="ORF">GALL_30370</name>
</gene>
<accession>A0A1J5TRI4</accession>
<comment type="caution">
    <text evidence="2">The sequence shown here is derived from an EMBL/GenBank/DDBJ whole genome shotgun (WGS) entry which is preliminary data.</text>
</comment>
<feature type="region of interest" description="Disordered" evidence="1">
    <location>
        <begin position="1"/>
        <end position="29"/>
    </location>
</feature>
<reference evidence="2" key="1">
    <citation type="submission" date="2016-10" db="EMBL/GenBank/DDBJ databases">
        <title>Sequence of Gallionella enrichment culture.</title>
        <authorList>
            <person name="Poehlein A."/>
            <person name="Muehling M."/>
            <person name="Daniel R."/>
        </authorList>
    </citation>
    <scope>NUCLEOTIDE SEQUENCE</scope>
</reference>